<sequence length="176" mass="18290">MKFKIAALCVLGFAAFNASACYTADDTKNRAAYQALDVPANQPLVCAPLARADVARRAVPDAQPNTIRWEGNARAAQPSTAPLLTDRRTASSLNLPHSVLQGEIVMVPAQAAAQVRLPTVTVVPAAVATSPVSSASTAVMGAGPAPLASKDVVITEMRDPPITIVQRGPNVAITQR</sequence>
<keyword evidence="3" id="KW-1185">Reference proteome</keyword>
<feature type="chain" id="PRO_5022195650" evidence="1">
    <location>
        <begin position="21"/>
        <end position="176"/>
    </location>
</feature>
<protein>
    <submittedName>
        <fullName evidence="2">Uncharacterized protein</fullName>
    </submittedName>
</protein>
<accession>A0A562ZKW0</accession>
<keyword evidence="1" id="KW-0732">Signal</keyword>
<dbReference type="AlphaFoldDB" id="A0A562ZKW0"/>
<organism evidence="2 3">
    <name type="scientific">Caenimonas sedimenti</name>
    <dbReference type="NCBI Taxonomy" id="2596921"/>
    <lineage>
        <taxon>Bacteria</taxon>
        <taxon>Pseudomonadati</taxon>
        <taxon>Pseudomonadota</taxon>
        <taxon>Betaproteobacteria</taxon>
        <taxon>Burkholderiales</taxon>
        <taxon>Comamonadaceae</taxon>
        <taxon>Caenimonas</taxon>
    </lineage>
</organism>
<dbReference type="OrthoDB" id="8904700at2"/>
<evidence type="ECO:0000256" key="1">
    <source>
        <dbReference type="SAM" id="SignalP"/>
    </source>
</evidence>
<dbReference type="EMBL" id="VOBQ01000016">
    <property type="protein sequence ID" value="TWO69027.1"/>
    <property type="molecule type" value="Genomic_DNA"/>
</dbReference>
<evidence type="ECO:0000313" key="3">
    <source>
        <dbReference type="Proteomes" id="UP000318199"/>
    </source>
</evidence>
<feature type="signal peptide" evidence="1">
    <location>
        <begin position="1"/>
        <end position="20"/>
    </location>
</feature>
<reference evidence="2 3" key="1">
    <citation type="submission" date="2019-07" db="EMBL/GenBank/DDBJ databases">
        <title>Caenimonas sedimenti sp. nov., isolated from activated sludge.</title>
        <authorList>
            <person name="Xu J."/>
        </authorList>
    </citation>
    <scope>NUCLEOTIDE SEQUENCE [LARGE SCALE GENOMIC DNA]</scope>
    <source>
        <strain evidence="2 3">HX-9-20</strain>
    </source>
</reference>
<dbReference type="RefSeq" id="WP_145894837.1">
    <property type="nucleotide sequence ID" value="NZ_VOBQ01000016.1"/>
</dbReference>
<gene>
    <name evidence="2" type="ORF">FN976_20005</name>
</gene>
<name>A0A562ZKW0_9BURK</name>
<proteinExistence type="predicted"/>
<comment type="caution">
    <text evidence="2">The sequence shown here is derived from an EMBL/GenBank/DDBJ whole genome shotgun (WGS) entry which is preliminary data.</text>
</comment>
<dbReference type="Proteomes" id="UP000318199">
    <property type="component" value="Unassembled WGS sequence"/>
</dbReference>
<evidence type="ECO:0000313" key="2">
    <source>
        <dbReference type="EMBL" id="TWO69027.1"/>
    </source>
</evidence>